<dbReference type="Proteomes" id="UP000239563">
    <property type="component" value="Chromosome XVI"/>
</dbReference>
<sequence>MAAAATTAFRTARIELPKTAFFLCDMQERFKTAIANFDLVTNTAARMLKAAKILDVPVFTTEQNPKALGATVAPLSELLKQLPDISATAVHPKTKFSMDLPDITDKWLKSVGDIQHVVIFGIESHVCVLQTTLDLLDRGIHVHVIKDGVSSCNVGEIDVALERMRDSGAKITTSESVLFQMLVDASHPKFKAISGLIKEEKQVIKDAVNTLGLAKY</sequence>
<evidence type="ECO:0000256" key="1">
    <source>
        <dbReference type="ARBA" id="ARBA00006336"/>
    </source>
</evidence>
<protein>
    <recommendedName>
        <fullName evidence="2">Isochorismatase-like domain-containing protein</fullName>
    </recommendedName>
</protein>
<evidence type="ECO:0000313" key="4">
    <source>
        <dbReference type="Proteomes" id="UP000239563"/>
    </source>
</evidence>
<dbReference type="EMBL" id="LT795069">
    <property type="protein sequence ID" value="SJX65266.1"/>
    <property type="molecule type" value="Genomic_DNA"/>
</dbReference>
<accession>A0A2N8UK08</accession>
<dbReference type="InterPro" id="IPR050993">
    <property type="entry name" value="Isochorismatase_domain"/>
</dbReference>
<dbReference type="Pfam" id="PF00857">
    <property type="entry name" value="Isochorismatase"/>
    <property type="match status" value="1"/>
</dbReference>
<gene>
    <name evidence="3" type="ORF">SRS1_16089</name>
</gene>
<dbReference type="InterPro" id="IPR000868">
    <property type="entry name" value="Isochorismatase-like_dom"/>
</dbReference>
<name>A0A2N8UK08_9BASI</name>
<reference evidence="3 4" key="1">
    <citation type="submission" date="2017-02" db="EMBL/GenBank/DDBJ databases">
        <authorList>
            <person name="Peterson S.W."/>
        </authorList>
    </citation>
    <scope>NUCLEOTIDE SEQUENCE [LARGE SCALE GENOMIC DNA]</scope>
    <source>
        <strain evidence="3 4">SRS1_H2-8</strain>
    </source>
</reference>
<feature type="domain" description="Isochorismatase-like" evidence="2">
    <location>
        <begin position="19"/>
        <end position="175"/>
    </location>
</feature>
<dbReference type="AlphaFoldDB" id="A0A2N8UK08"/>
<proteinExistence type="inferred from homology"/>
<evidence type="ECO:0000313" key="3">
    <source>
        <dbReference type="EMBL" id="SJX65266.1"/>
    </source>
</evidence>
<dbReference type="PANTHER" id="PTHR14119:SF3">
    <property type="entry name" value="ISOCHORISMATASE DOMAIN-CONTAINING PROTEIN 2"/>
    <property type="match status" value="1"/>
</dbReference>
<dbReference type="PANTHER" id="PTHR14119">
    <property type="entry name" value="HYDROLASE"/>
    <property type="match status" value="1"/>
</dbReference>
<organism evidence="3 4">
    <name type="scientific">Sporisorium reilianum f. sp. reilianum</name>
    <dbReference type="NCBI Taxonomy" id="72559"/>
    <lineage>
        <taxon>Eukaryota</taxon>
        <taxon>Fungi</taxon>
        <taxon>Dikarya</taxon>
        <taxon>Basidiomycota</taxon>
        <taxon>Ustilaginomycotina</taxon>
        <taxon>Ustilaginomycetes</taxon>
        <taxon>Ustilaginales</taxon>
        <taxon>Ustilaginaceae</taxon>
        <taxon>Sporisorium</taxon>
    </lineage>
</organism>
<comment type="similarity">
    <text evidence="1">Belongs to the isochorismatase family.</text>
</comment>
<evidence type="ECO:0000259" key="2">
    <source>
        <dbReference type="Pfam" id="PF00857"/>
    </source>
</evidence>
<dbReference type="SUPFAM" id="SSF52499">
    <property type="entry name" value="Isochorismatase-like hydrolases"/>
    <property type="match status" value="1"/>
</dbReference>
<dbReference type="Gene3D" id="3.40.50.850">
    <property type="entry name" value="Isochorismatase-like"/>
    <property type="match status" value="1"/>
</dbReference>
<dbReference type="InterPro" id="IPR036380">
    <property type="entry name" value="Isochorismatase-like_sf"/>
</dbReference>